<dbReference type="NCBIfam" id="NF006871">
    <property type="entry name" value="PRK09367.1"/>
    <property type="match status" value="1"/>
</dbReference>
<dbReference type="AlphaFoldDB" id="A0A2W5UUU8"/>
<dbReference type="InterPro" id="IPR024083">
    <property type="entry name" value="Fumarase/histidase_N"/>
</dbReference>
<keyword evidence="6" id="KW-0963">Cytoplasm</keyword>
<dbReference type="InterPro" id="IPR001106">
    <property type="entry name" value="Aromatic_Lyase"/>
</dbReference>
<keyword evidence="4 6" id="KW-0456">Lyase</keyword>
<dbReference type="GO" id="GO:0019556">
    <property type="term" value="P:L-histidine catabolic process to glutamate and formamide"/>
    <property type="evidence" value="ECO:0007669"/>
    <property type="project" value="UniProtKB-UniPathway"/>
</dbReference>
<protein>
    <recommendedName>
        <fullName evidence="2 6">Histidine ammonia-lyase</fullName>
        <shortName evidence="6">Histidase</shortName>
        <ecNumber evidence="2 6">4.3.1.3</ecNumber>
    </recommendedName>
</protein>
<dbReference type="InterPro" id="IPR022313">
    <property type="entry name" value="Phe/His_NH3-lyase_AS"/>
</dbReference>
<comment type="catalytic activity">
    <reaction evidence="5 6 8">
        <text>L-histidine = trans-urocanate + NH4(+)</text>
        <dbReference type="Rhea" id="RHEA:21232"/>
        <dbReference type="ChEBI" id="CHEBI:17771"/>
        <dbReference type="ChEBI" id="CHEBI:28938"/>
        <dbReference type="ChEBI" id="CHEBI:57595"/>
        <dbReference type="EC" id="4.3.1.3"/>
    </reaction>
</comment>
<dbReference type="UniPathway" id="UPA00379">
    <property type="reaction ID" value="UER00549"/>
</dbReference>
<evidence type="ECO:0000256" key="5">
    <source>
        <dbReference type="ARBA" id="ARBA00049269"/>
    </source>
</evidence>
<dbReference type="InterPro" id="IPR008948">
    <property type="entry name" value="L-Aspartase-like"/>
</dbReference>
<evidence type="ECO:0000256" key="9">
    <source>
        <dbReference type="RuleBase" id="RU004480"/>
    </source>
</evidence>
<evidence type="ECO:0000256" key="3">
    <source>
        <dbReference type="ARBA" id="ARBA00022808"/>
    </source>
</evidence>
<feature type="modified residue" description="2,3-didehydroalanine (Ser)" evidence="6">
    <location>
        <position position="145"/>
    </location>
</feature>
<feature type="cross-link" description="5-imidazolinone (Ala-Gly)" evidence="6">
    <location>
        <begin position="144"/>
        <end position="146"/>
    </location>
</feature>
<dbReference type="CDD" id="cd00332">
    <property type="entry name" value="PAL-HAL"/>
    <property type="match status" value="1"/>
</dbReference>
<dbReference type="FunFam" id="1.20.200.10:FF:000003">
    <property type="entry name" value="Histidine ammonia-lyase"/>
    <property type="match status" value="1"/>
</dbReference>
<dbReference type="HAMAP" id="MF_00229">
    <property type="entry name" value="His_ammonia_lyase"/>
    <property type="match status" value="1"/>
</dbReference>
<dbReference type="GO" id="GO:0019557">
    <property type="term" value="P:L-histidine catabolic process to glutamate and formate"/>
    <property type="evidence" value="ECO:0007669"/>
    <property type="project" value="UniProtKB-UniPathway"/>
</dbReference>
<dbReference type="EC" id="4.3.1.3" evidence="2 6"/>
<evidence type="ECO:0000256" key="6">
    <source>
        <dbReference type="HAMAP-Rule" id="MF_00229"/>
    </source>
</evidence>
<organism evidence="10 11">
    <name type="scientific">Archangium gephyra</name>
    <dbReference type="NCBI Taxonomy" id="48"/>
    <lineage>
        <taxon>Bacteria</taxon>
        <taxon>Pseudomonadati</taxon>
        <taxon>Myxococcota</taxon>
        <taxon>Myxococcia</taxon>
        <taxon>Myxococcales</taxon>
        <taxon>Cystobacterineae</taxon>
        <taxon>Archangiaceae</taxon>
        <taxon>Archangium</taxon>
    </lineage>
</organism>
<evidence type="ECO:0000256" key="1">
    <source>
        <dbReference type="ARBA" id="ARBA00005113"/>
    </source>
</evidence>
<keyword evidence="3 6" id="KW-0369">Histidine metabolism</keyword>
<dbReference type="Gene3D" id="1.20.200.10">
    <property type="entry name" value="Fumarase/aspartase (Central domain)"/>
    <property type="match status" value="1"/>
</dbReference>
<dbReference type="PANTHER" id="PTHR10362">
    <property type="entry name" value="HISTIDINE AMMONIA-LYASE"/>
    <property type="match status" value="1"/>
</dbReference>
<comment type="pathway">
    <text evidence="1 6 8">Amino-acid degradation; L-histidine degradation into L-glutamate; N-formimidoyl-L-glutamate from L-histidine: step 1/3.</text>
</comment>
<evidence type="ECO:0000256" key="4">
    <source>
        <dbReference type="ARBA" id="ARBA00023239"/>
    </source>
</evidence>
<dbReference type="GO" id="GO:0005737">
    <property type="term" value="C:cytoplasm"/>
    <property type="evidence" value="ECO:0007669"/>
    <property type="project" value="UniProtKB-SubCell"/>
</dbReference>
<evidence type="ECO:0000256" key="2">
    <source>
        <dbReference type="ARBA" id="ARBA00012994"/>
    </source>
</evidence>
<gene>
    <name evidence="6 10" type="primary">hutH</name>
    <name evidence="10" type="ORF">DI536_29095</name>
</gene>
<dbReference type="PROSITE" id="PS00488">
    <property type="entry name" value="PAL_HISTIDASE"/>
    <property type="match status" value="1"/>
</dbReference>
<dbReference type="SUPFAM" id="SSF48557">
    <property type="entry name" value="L-aspartase-like"/>
    <property type="match status" value="1"/>
</dbReference>
<evidence type="ECO:0000256" key="8">
    <source>
        <dbReference type="RuleBase" id="RU004479"/>
    </source>
</evidence>
<dbReference type="FunFam" id="1.10.275.10:FF:000005">
    <property type="entry name" value="Histidine ammonia-lyase"/>
    <property type="match status" value="1"/>
</dbReference>
<accession>A0A2W5UUU8</accession>
<evidence type="ECO:0000313" key="11">
    <source>
        <dbReference type="Proteomes" id="UP000249061"/>
    </source>
</evidence>
<dbReference type="Gene3D" id="1.10.275.10">
    <property type="entry name" value="Fumarase/aspartase (N-terminal domain)"/>
    <property type="match status" value="1"/>
</dbReference>
<sequence length="513" mass="54390">MTSPLIIDGNTLGLSDIRDVAERNRHVELAPAARERVAKARALVDRIAAGDEPAYGINTGFGTLAEVRIQKSDLQQLQRNLIVSHAAGVGNPLSIPEARALLLLRCNVLAKGYSGVRPSTLELGLELLNRGVTPVVPERGSVGASGDLAPLAHLALVFIGEGEAFFDGVRMPGRDALRKAGLERVVLEAKEGLTLVNGTQAMCAVGVPALLAAEELAELFDLAGAITIEGMLGSHRPFMTGVHAVRPHPGHGTVSGHMRQLLAGSELVESHVDCHKVQDPYSMRCIPQVHGAARDGLAFARRILEVEVNAGTDNPLVFADEEELVSAGNFHGQPVSLALDVVAMALTQLASISERRVEQMVNPALSGLPPFLAKNSGLNSGFMIAQVTAAALVAESRILCHPASVDSIPSSAGREDHVSMGMTAALKARQVVEHCRHILAIELLVASQALDFREPGKTKPGRGVAAAHQLIRSRVPHMENDRELHRDIAAVAALVDSGELLATVRSACYEPRA</sequence>
<dbReference type="Pfam" id="PF00221">
    <property type="entry name" value="Lyase_aromatic"/>
    <property type="match status" value="1"/>
</dbReference>
<evidence type="ECO:0000313" key="10">
    <source>
        <dbReference type="EMBL" id="PZR07114.1"/>
    </source>
</evidence>
<dbReference type="GO" id="GO:0004397">
    <property type="term" value="F:histidine ammonia-lyase activity"/>
    <property type="evidence" value="ECO:0007669"/>
    <property type="project" value="UniProtKB-UniRule"/>
</dbReference>
<comment type="PTM">
    <text evidence="6">Contains an active site 4-methylidene-imidazol-5-one (MIO), which is formed autocatalytically by cyclization and dehydration of residues Ala-Ser-Gly.</text>
</comment>
<dbReference type="NCBIfam" id="TIGR01225">
    <property type="entry name" value="hutH"/>
    <property type="match status" value="1"/>
</dbReference>
<dbReference type="Proteomes" id="UP000249061">
    <property type="component" value="Unassembled WGS sequence"/>
</dbReference>
<dbReference type="EMBL" id="QFQP01000034">
    <property type="protein sequence ID" value="PZR07114.1"/>
    <property type="molecule type" value="Genomic_DNA"/>
</dbReference>
<evidence type="ECO:0000256" key="7">
    <source>
        <dbReference type="RuleBase" id="RU003954"/>
    </source>
</evidence>
<reference evidence="10 11" key="1">
    <citation type="submission" date="2017-08" db="EMBL/GenBank/DDBJ databases">
        <title>Infants hospitalized years apart are colonized by the same room-sourced microbial strains.</title>
        <authorList>
            <person name="Brooks B."/>
            <person name="Olm M.R."/>
            <person name="Firek B.A."/>
            <person name="Baker R."/>
            <person name="Thomas B.C."/>
            <person name="Morowitz M.J."/>
            <person name="Banfield J.F."/>
        </authorList>
    </citation>
    <scope>NUCLEOTIDE SEQUENCE [LARGE SCALE GENOMIC DNA]</scope>
    <source>
        <strain evidence="10">S2_003_000_R2_14</strain>
    </source>
</reference>
<comment type="similarity">
    <text evidence="6 7">Belongs to the PAL/histidase family.</text>
</comment>
<proteinExistence type="inferred from homology"/>
<dbReference type="InterPro" id="IPR005921">
    <property type="entry name" value="HutH"/>
</dbReference>
<comment type="caution">
    <text evidence="10">The sequence shown here is derived from an EMBL/GenBank/DDBJ whole genome shotgun (WGS) entry which is preliminary data.</text>
</comment>
<name>A0A2W5UUU8_9BACT</name>
<comment type="subcellular location">
    <subcellularLocation>
        <location evidence="6 9">Cytoplasm</location>
    </subcellularLocation>
</comment>